<dbReference type="PANTHER" id="PTHR46082">
    <property type="entry name" value="ATP/GTP-BINDING PROTEIN-RELATED"/>
    <property type="match status" value="1"/>
</dbReference>
<organism evidence="3 4">
    <name type="scientific">Orbilia brochopaga</name>
    <dbReference type="NCBI Taxonomy" id="3140254"/>
    <lineage>
        <taxon>Eukaryota</taxon>
        <taxon>Fungi</taxon>
        <taxon>Dikarya</taxon>
        <taxon>Ascomycota</taxon>
        <taxon>Pezizomycotina</taxon>
        <taxon>Orbiliomycetes</taxon>
        <taxon>Orbiliales</taxon>
        <taxon>Orbiliaceae</taxon>
        <taxon>Orbilia</taxon>
    </lineage>
</organism>
<dbReference type="GO" id="GO:0003824">
    <property type="term" value="F:catalytic activity"/>
    <property type="evidence" value="ECO:0007669"/>
    <property type="project" value="InterPro"/>
</dbReference>
<keyword evidence="4" id="KW-1185">Reference proteome</keyword>
<dbReference type="EMBL" id="JAVHNQ010000005">
    <property type="protein sequence ID" value="KAK6347132.1"/>
    <property type="molecule type" value="Genomic_DNA"/>
</dbReference>
<accession>A0AAV9UUT8</accession>
<dbReference type="Pfam" id="PF01048">
    <property type="entry name" value="PNP_UDP_1"/>
    <property type="match status" value="1"/>
</dbReference>
<dbReference type="InterPro" id="IPR056002">
    <property type="entry name" value="DUF7580"/>
</dbReference>
<protein>
    <recommendedName>
        <fullName evidence="5">Nucleoside phosphorylase domain-containing protein</fullName>
    </recommendedName>
</protein>
<feature type="domain" description="DUF7580" evidence="2">
    <location>
        <begin position="178"/>
        <end position="516"/>
    </location>
</feature>
<evidence type="ECO:0000313" key="3">
    <source>
        <dbReference type="EMBL" id="KAK6347132.1"/>
    </source>
</evidence>
<comment type="caution">
    <text evidence="3">The sequence shown here is derived from an EMBL/GenBank/DDBJ whole genome shotgun (WGS) entry which is preliminary data.</text>
</comment>
<proteinExistence type="predicted"/>
<dbReference type="InterPro" id="IPR000845">
    <property type="entry name" value="Nucleoside_phosphorylase_d"/>
</dbReference>
<dbReference type="Proteomes" id="UP001375240">
    <property type="component" value="Unassembled WGS sequence"/>
</dbReference>
<dbReference type="AlphaFoldDB" id="A0AAV9UUT8"/>
<reference evidence="3 4" key="1">
    <citation type="submission" date="2019-10" db="EMBL/GenBank/DDBJ databases">
        <authorList>
            <person name="Palmer J.M."/>
        </authorList>
    </citation>
    <scope>NUCLEOTIDE SEQUENCE [LARGE SCALE GENOMIC DNA]</scope>
    <source>
        <strain evidence="3 4">TWF696</strain>
    </source>
</reference>
<feature type="domain" description="Nucleoside phosphorylase" evidence="1">
    <location>
        <begin position="611"/>
        <end position="731"/>
    </location>
</feature>
<evidence type="ECO:0008006" key="5">
    <source>
        <dbReference type="Google" id="ProtNLM"/>
    </source>
</evidence>
<evidence type="ECO:0000259" key="1">
    <source>
        <dbReference type="Pfam" id="PF01048"/>
    </source>
</evidence>
<name>A0AAV9UUT8_9PEZI</name>
<gene>
    <name evidence="3" type="ORF">TWF696_007211</name>
</gene>
<dbReference type="GO" id="GO:0009116">
    <property type="term" value="P:nucleoside metabolic process"/>
    <property type="evidence" value="ECO:0007669"/>
    <property type="project" value="InterPro"/>
</dbReference>
<sequence length="957" mass="106781">MSHASINPLELAQEAFPTISDIALKLAVDTKNRTFGKLGTLLFVVVLKDVATLSSRQADFFETKVETILNIIEKACMWPKNASANATGYSTLEALVKSKSRGFSQLQKNIDSLRRGLTEFAERKQEFEGLLTLLEQVETISELTPEDLGLDSSAMGKKGNVPGYPPHVNEALYMTLDLHTSCHCHTQHLKLAKLRLDVTEEHDGAKIPFDVLFPGAPADSRGLNQGNPICHETTMLVLRKRPAKKRVRREPHGRGARECGDGKVLSIGEFCRHLQKRVGICLRFNLTLENSDPILKTDTTAAATAATELPMRRPKHLQTLTLAKILQKQGAKITTREKFQLAYLLAKSVWQYYGSDWMKNPWTHDDIQFLKDDASISGMRDGILSAYNPYFNSDFEKAESSIGEYCSDGILIHRYPGVLALAILLIEVIQGQPFGEEGKSQQYSYSDIKQCYKSAWKVMAENSIDCNIIYKEVIKKCLDGKLFSEAPFDPKNPQNGLETRRTILYREIVYPLKHLLTLSDALPTPGSEPQMGFLTDVPDLSPIQDKDARPHANCFCFPAGLEPANESGSSPSATDPRGSLKVYPTPEFSRSISPLQSQILPSRPSSREEFEIAIICALPLEYDAVTYLVDEFWDEDGDWYGKAPDDQNHYTTGRIDRYNVVLALLPGMGKANAASVASHFRSSFRGLQLALLVGICGGVPFDANEEEILLGDVIVSGSVVEYDFGRRFPNEFRRKDTFHESLGRANSDVRGFIATLGTALYLKRLQARTAYHLQSLQKNSQLRKYDYPGIDEDKLFDPACRHKHHTCFKCTICDQCTQISHSVCEEALSKSLCSDLQCDEGQLVKRKRLELKRGQSDTKTIQEPMIHFGSVASGDTVMRSGQDRDSIARKEGVIAFEMEGAGVWDNLSCIIIKGVCDYADSHKSKKWQNFAAATAASTMKAVLERYSRRDKHGANGR</sequence>
<dbReference type="SUPFAM" id="SSF53167">
    <property type="entry name" value="Purine and uridine phosphorylases"/>
    <property type="match status" value="1"/>
</dbReference>
<dbReference type="Gene3D" id="3.40.50.1580">
    <property type="entry name" value="Nucleoside phosphorylase domain"/>
    <property type="match status" value="1"/>
</dbReference>
<dbReference type="Pfam" id="PF24476">
    <property type="entry name" value="DUF7580"/>
    <property type="match status" value="1"/>
</dbReference>
<dbReference type="PANTHER" id="PTHR46082:SF6">
    <property type="entry name" value="AAA+ ATPASE DOMAIN-CONTAINING PROTEIN-RELATED"/>
    <property type="match status" value="1"/>
</dbReference>
<evidence type="ECO:0000259" key="2">
    <source>
        <dbReference type="Pfam" id="PF24476"/>
    </source>
</evidence>
<evidence type="ECO:0000313" key="4">
    <source>
        <dbReference type="Proteomes" id="UP001375240"/>
    </source>
</evidence>
<dbReference type="InterPro" id="IPR053137">
    <property type="entry name" value="NLR-like"/>
</dbReference>
<dbReference type="InterPro" id="IPR035994">
    <property type="entry name" value="Nucleoside_phosphorylase_sf"/>
</dbReference>